<dbReference type="AlphaFoldDB" id="A0A835T7C1"/>
<protein>
    <recommendedName>
        <fullName evidence="4 10">Glutamine-dependent NAD(+) synthetase</fullName>
        <ecNumber evidence="3 10">6.3.5.1</ecNumber>
    </recommendedName>
    <alternativeName>
        <fullName evidence="10">NAD(+) synthase [glutamine-hydrolyzing]</fullName>
    </alternativeName>
</protein>
<dbReference type="SUPFAM" id="SSF52402">
    <property type="entry name" value="Adenine nucleotide alpha hydrolases-like"/>
    <property type="match status" value="1"/>
</dbReference>
<dbReference type="InterPro" id="IPR014729">
    <property type="entry name" value="Rossmann-like_a/b/a_fold"/>
</dbReference>
<accession>A0A835T7C1</accession>
<dbReference type="InterPro" id="IPR003694">
    <property type="entry name" value="NAD_synthase"/>
</dbReference>
<dbReference type="InterPro" id="IPR036526">
    <property type="entry name" value="C-N_Hydrolase_sf"/>
</dbReference>
<dbReference type="PANTHER" id="PTHR23090">
    <property type="entry name" value="NH 3 /GLUTAMINE-DEPENDENT NAD + SYNTHETASE"/>
    <property type="match status" value="1"/>
</dbReference>
<dbReference type="PIRSF" id="PIRSF006630">
    <property type="entry name" value="NADS_GAT"/>
    <property type="match status" value="1"/>
</dbReference>
<evidence type="ECO:0000256" key="10">
    <source>
        <dbReference type="PIRNR" id="PIRNR006630"/>
    </source>
</evidence>
<dbReference type="FunFam" id="3.40.50.620:FF:000036">
    <property type="entry name" value="Glutamine-dependent NAD(+) synthetase"/>
    <property type="match status" value="1"/>
</dbReference>
<dbReference type="Pfam" id="PF02540">
    <property type="entry name" value="NAD_synthase"/>
    <property type="match status" value="1"/>
</dbReference>
<dbReference type="InterPro" id="IPR014445">
    <property type="entry name" value="Gln-dep_NAD_synthase"/>
</dbReference>
<evidence type="ECO:0000256" key="3">
    <source>
        <dbReference type="ARBA" id="ARBA00012743"/>
    </source>
</evidence>
<evidence type="ECO:0000256" key="6">
    <source>
        <dbReference type="ARBA" id="ARBA00022741"/>
    </source>
</evidence>
<name>A0A835T7C1_CHLIN</name>
<evidence type="ECO:0000256" key="1">
    <source>
        <dbReference type="ARBA" id="ARBA00005188"/>
    </source>
</evidence>
<evidence type="ECO:0000313" key="13">
    <source>
        <dbReference type="Proteomes" id="UP000650467"/>
    </source>
</evidence>
<reference evidence="12" key="1">
    <citation type="journal article" date="2020" name="bioRxiv">
        <title>Comparative genomics of Chlamydomonas.</title>
        <authorList>
            <person name="Craig R.J."/>
            <person name="Hasan A.R."/>
            <person name="Ness R.W."/>
            <person name="Keightley P.D."/>
        </authorList>
    </citation>
    <scope>NUCLEOTIDE SEQUENCE</scope>
    <source>
        <strain evidence="12">SAG 7.73</strain>
    </source>
</reference>
<gene>
    <name evidence="12" type="ORF">HXX76_008708</name>
</gene>
<keyword evidence="5 10" id="KW-0436">Ligase</keyword>
<keyword evidence="6 10" id="KW-0547">Nucleotide-binding</keyword>
<dbReference type="GO" id="GO:0005737">
    <property type="term" value="C:cytoplasm"/>
    <property type="evidence" value="ECO:0007669"/>
    <property type="project" value="InterPro"/>
</dbReference>
<proteinExistence type="inferred from homology"/>
<evidence type="ECO:0000256" key="9">
    <source>
        <dbReference type="ARBA" id="ARBA00052340"/>
    </source>
</evidence>
<dbReference type="Proteomes" id="UP000650467">
    <property type="component" value="Unassembled WGS sequence"/>
</dbReference>
<keyword evidence="7 10" id="KW-0067">ATP-binding</keyword>
<dbReference type="UniPathway" id="UPA00253">
    <property type="reaction ID" value="UER00334"/>
</dbReference>
<dbReference type="HAMAP" id="MF_02090">
    <property type="entry name" value="NadE_glutamine_dep"/>
    <property type="match status" value="1"/>
</dbReference>
<dbReference type="PROSITE" id="PS50263">
    <property type="entry name" value="CN_HYDROLASE"/>
    <property type="match status" value="1"/>
</dbReference>
<dbReference type="Gene3D" id="3.60.110.10">
    <property type="entry name" value="Carbon-nitrogen hydrolase"/>
    <property type="match status" value="1"/>
</dbReference>
<dbReference type="SUPFAM" id="SSF56317">
    <property type="entry name" value="Carbon-nitrogen hydrolase"/>
    <property type="match status" value="1"/>
</dbReference>
<dbReference type="EC" id="6.3.5.1" evidence="3 10"/>
<dbReference type="CDD" id="cd07570">
    <property type="entry name" value="GAT_Gln-NAD-synth"/>
    <property type="match status" value="1"/>
</dbReference>
<dbReference type="OrthoDB" id="2020662at2759"/>
<dbReference type="GO" id="GO:0004359">
    <property type="term" value="F:glutaminase activity"/>
    <property type="evidence" value="ECO:0007669"/>
    <property type="project" value="InterPro"/>
</dbReference>
<dbReference type="Gene3D" id="3.40.50.620">
    <property type="entry name" value="HUPs"/>
    <property type="match status" value="1"/>
</dbReference>
<dbReference type="PANTHER" id="PTHR23090:SF9">
    <property type="entry name" value="GLUTAMINE-DEPENDENT NAD(+) SYNTHETASE"/>
    <property type="match status" value="1"/>
</dbReference>
<evidence type="ECO:0000259" key="11">
    <source>
        <dbReference type="PROSITE" id="PS50263"/>
    </source>
</evidence>
<dbReference type="GO" id="GO:0005524">
    <property type="term" value="F:ATP binding"/>
    <property type="evidence" value="ECO:0007669"/>
    <property type="project" value="UniProtKB-UniRule"/>
</dbReference>
<evidence type="ECO:0000256" key="7">
    <source>
        <dbReference type="ARBA" id="ARBA00022840"/>
    </source>
</evidence>
<dbReference type="CDD" id="cd00553">
    <property type="entry name" value="NAD_synthase"/>
    <property type="match status" value="1"/>
</dbReference>
<evidence type="ECO:0000313" key="12">
    <source>
        <dbReference type="EMBL" id="KAG2432980.1"/>
    </source>
</evidence>
<comment type="caution">
    <text evidence="12">The sequence shown here is derived from an EMBL/GenBank/DDBJ whole genome shotgun (WGS) entry which is preliminary data.</text>
</comment>
<comment type="similarity">
    <text evidence="2 10">In the C-terminal section; belongs to the NAD synthetase family.</text>
</comment>
<keyword evidence="8 10" id="KW-0520">NAD</keyword>
<dbReference type="Pfam" id="PF00795">
    <property type="entry name" value="CN_hydrolase"/>
    <property type="match status" value="1"/>
</dbReference>
<dbReference type="InterPro" id="IPR022310">
    <property type="entry name" value="NAD/GMP_synthase"/>
</dbReference>
<evidence type="ECO:0000256" key="2">
    <source>
        <dbReference type="ARBA" id="ARBA00007145"/>
    </source>
</evidence>
<dbReference type="InterPro" id="IPR003010">
    <property type="entry name" value="C-N_Hydrolase"/>
</dbReference>
<evidence type="ECO:0000256" key="4">
    <source>
        <dbReference type="ARBA" id="ARBA00017309"/>
    </source>
</evidence>
<dbReference type="FunFam" id="3.60.110.10:FF:000003">
    <property type="entry name" value="Glutamine-dependent NAD(+) synthetase"/>
    <property type="match status" value="1"/>
</dbReference>
<dbReference type="GO" id="GO:0003952">
    <property type="term" value="F:NAD+ synthase (glutamine-hydrolyzing) activity"/>
    <property type="evidence" value="ECO:0007669"/>
    <property type="project" value="UniProtKB-UniRule"/>
</dbReference>
<evidence type="ECO:0000256" key="5">
    <source>
        <dbReference type="ARBA" id="ARBA00022598"/>
    </source>
</evidence>
<comment type="pathway">
    <text evidence="1 10">Cofactor biosynthesis; NAD(+) biosynthesis; NAD(+) from deamido-NAD(+) (L-Gln route): step 1/1.</text>
</comment>
<comment type="catalytic activity">
    <reaction evidence="9 10">
        <text>deamido-NAD(+) + L-glutamine + ATP + H2O = L-glutamate + AMP + diphosphate + NAD(+) + H(+)</text>
        <dbReference type="Rhea" id="RHEA:24384"/>
        <dbReference type="ChEBI" id="CHEBI:15377"/>
        <dbReference type="ChEBI" id="CHEBI:15378"/>
        <dbReference type="ChEBI" id="CHEBI:29985"/>
        <dbReference type="ChEBI" id="CHEBI:30616"/>
        <dbReference type="ChEBI" id="CHEBI:33019"/>
        <dbReference type="ChEBI" id="CHEBI:57540"/>
        <dbReference type="ChEBI" id="CHEBI:58359"/>
        <dbReference type="ChEBI" id="CHEBI:58437"/>
        <dbReference type="ChEBI" id="CHEBI:456215"/>
        <dbReference type="EC" id="6.3.5.1"/>
    </reaction>
</comment>
<evidence type="ECO:0000256" key="8">
    <source>
        <dbReference type="ARBA" id="ARBA00023027"/>
    </source>
</evidence>
<dbReference type="EMBL" id="JAEHOC010000020">
    <property type="protein sequence ID" value="KAG2432980.1"/>
    <property type="molecule type" value="Genomic_DNA"/>
</dbReference>
<feature type="domain" description="CN hydrolase" evidence="11">
    <location>
        <begin position="6"/>
        <end position="298"/>
    </location>
</feature>
<sequence length="764" mass="81765">MTRRLAVLATCNLNQWAMDFEGNLGRIKQSIRAARAQGATYRVGPELEVPGYGCEDHFLELDTVSHSWEVLAALLSDPEDLTAGLLVDIGMPVIHRGVMYNCRVFLLDRRVLLIRPKLHLANDGNYRETRYFATWKHRGRVESHRLPDCVARAVAAAGADGGGGGGSEAAGGPPAPVDVPFGDAVLKLRDALLAAETCEELFTPQAPHIDLALAGVEIISNGSGSHHQLRKLNQRLDLIRGATAKAGGVYLYANQRGCDGGRLYFDGCACVAVNGQLVAQGGQFGLAEVEVVTACVDLDEVVSYRCSISSLREQASATTPPAMVDVDFSLCRPRPGAAPPAHPSPPISPKVLQPEEEIAFGPACWLWDYLRRCGASGFLIPLSGGADSSSVCAIVGAMCQLVVAAVRDGDAQVIADVRRVAGYGDGGAKDGGGGGGALPGDARELAGRLLSCVYMGTTNSSRETRERARVLCEQVGGYHLSLSIDSVVEAVVGLFAAAVTGGRRPAFRAHGGTTAENLALQNIQARLRMVLAFLLAQLLPWARRVPHRSGGGWLLVLGSANVDECLRGYLTKYDCSSADINPIGSISKADLRAFLQWAATHLGYPVLAEVEAAPPTAELEPLIEGQQPQLDEVDMGMTYAELTLYGRMRKVARAGPVAMYNGCAALWRGRLAPAAIATKVKDFFRFYSMNRHKATVLTPAYHMESYSPDDNRFDHRQFLYNIRWPWQFRKIDELAARDEAAAAAAAAAAPEPSATAPEAAAALQ</sequence>
<organism evidence="12 13">
    <name type="scientific">Chlamydomonas incerta</name>
    <dbReference type="NCBI Taxonomy" id="51695"/>
    <lineage>
        <taxon>Eukaryota</taxon>
        <taxon>Viridiplantae</taxon>
        <taxon>Chlorophyta</taxon>
        <taxon>core chlorophytes</taxon>
        <taxon>Chlorophyceae</taxon>
        <taxon>CS clade</taxon>
        <taxon>Chlamydomonadales</taxon>
        <taxon>Chlamydomonadaceae</taxon>
        <taxon>Chlamydomonas</taxon>
    </lineage>
</organism>
<keyword evidence="13" id="KW-1185">Reference proteome</keyword>
<dbReference type="GO" id="GO:0009435">
    <property type="term" value="P:NAD+ biosynthetic process"/>
    <property type="evidence" value="ECO:0007669"/>
    <property type="project" value="UniProtKB-UniRule"/>
</dbReference>